<dbReference type="InterPro" id="IPR052900">
    <property type="entry name" value="Phospholipid_Metab_Enz"/>
</dbReference>
<dbReference type="InterPro" id="IPR006311">
    <property type="entry name" value="TAT_signal"/>
</dbReference>
<dbReference type="EMBL" id="CP036271">
    <property type="protein sequence ID" value="QDT53524.1"/>
    <property type="molecule type" value="Genomic_DNA"/>
</dbReference>
<dbReference type="Gene3D" id="3.60.21.70">
    <property type="entry name" value="PhoD-like phosphatase"/>
    <property type="match status" value="1"/>
</dbReference>
<dbReference type="Proteomes" id="UP000315700">
    <property type="component" value="Chromosome"/>
</dbReference>
<organism evidence="3 4">
    <name type="scientific">Caulifigura coniformis</name>
    <dbReference type="NCBI Taxonomy" id="2527983"/>
    <lineage>
        <taxon>Bacteria</taxon>
        <taxon>Pseudomonadati</taxon>
        <taxon>Planctomycetota</taxon>
        <taxon>Planctomycetia</taxon>
        <taxon>Planctomycetales</taxon>
        <taxon>Planctomycetaceae</taxon>
        <taxon>Caulifigura</taxon>
    </lineage>
</organism>
<dbReference type="PROSITE" id="PS51318">
    <property type="entry name" value="TAT"/>
    <property type="match status" value="1"/>
</dbReference>
<dbReference type="Gene3D" id="2.60.40.380">
    <property type="entry name" value="Purple acid phosphatase-like, N-terminal"/>
    <property type="match status" value="1"/>
</dbReference>
<dbReference type="RefSeq" id="WP_197453923.1">
    <property type="nucleotide sequence ID" value="NZ_CP036271.1"/>
</dbReference>
<name>A0A517SBP5_9PLAN</name>
<evidence type="ECO:0000256" key="1">
    <source>
        <dbReference type="SAM" id="MobiDB-lite"/>
    </source>
</evidence>
<evidence type="ECO:0000313" key="4">
    <source>
        <dbReference type="Proteomes" id="UP000315700"/>
    </source>
</evidence>
<accession>A0A517SBP5</accession>
<gene>
    <name evidence="3" type="ORF">Pan44_15460</name>
</gene>
<dbReference type="AlphaFoldDB" id="A0A517SBP5"/>
<feature type="region of interest" description="Disordered" evidence="1">
    <location>
        <begin position="64"/>
        <end position="84"/>
    </location>
</feature>
<dbReference type="PANTHER" id="PTHR43606:SF1">
    <property type="entry name" value="PHOD-LIKE PHOSPHATASE METALLOPHOSPHATASE DOMAIN-CONTAINING PROTEIN"/>
    <property type="match status" value="1"/>
</dbReference>
<dbReference type="InterPro" id="IPR029052">
    <property type="entry name" value="Metallo-depent_PP-like"/>
</dbReference>
<feature type="region of interest" description="Disordered" evidence="1">
    <location>
        <begin position="421"/>
        <end position="442"/>
    </location>
</feature>
<dbReference type="PANTHER" id="PTHR43606">
    <property type="entry name" value="PHOSPHATASE, PUTATIVE (AFU_ORTHOLOGUE AFUA_6G08710)-RELATED"/>
    <property type="match status" value="1"/>
</dbReference>
<evidence type="ECO:0000259" key="2">
    <source>
        <dbReference type="Pfam" id="PF09423"/>
    </source>
</evidence>
<keyword evidence="4" id="KW-1185">Reference proteome</keyword>
<dbReference type="SUPFAM" id="SSF56300">
    <property type="entry name" value="Metallo-dependent phosphatases"/>
    <property type="match status" value="1"/>
</dbReference>
<feature type="domain" description="PhoD-like phosphatase metallophosphatase" evidence="2">
    <location>
        <begin position="184"/>
        <end position="436"/>
    </location>
</feature>
<dbReference type="KEGG" id="ccos:Pan44_15460"/>
<reference evidence="3 4" key="1">
    <citation type="submission" date="2019-02" db="EMBL/GenBank/DDBJ databases">
        <title>Deep-cultivation of Planctomycetes and their phenomic and genomic characterization uncovers novel biology.</title>
        <authorList>
            <person name="Wiegand S."/>
            <person name="Jogler M."/>
            <person name="Boedeker C."/>
            <person name="Pinto D."/>
            <person name="Vollmers J."/>
            <person name="Rivas-Marin E."/>
            <person name="Kohn T."/>
            <person name="Peeters S.H."/>
            <person name="Heuer A."/>
            <person name="Rast P."/>
            <person name="Oberbeckmann S."/>
            <person name="Bunk B."/>
            <person name="Jeske O."/>
            <person name="Meyerdierks A."/>
            <person name="Storesund J.E."/>
            <person name="Kallscheuer N."/>
            <person name="Luecker S."/>
            <person name="Lage O.M."/>
            <person name="Pohl T."/>
            <person name="Merkel B.J."/>
            <person name="Hornburger P."/>
            <person name="Mueller R.-W."/>
            <person name="Bruemmer F."/>
            <person name="Labrenz M."/>
            <person name="Spormann A.M."/>
            <person name="Op den Camp H."/>
            <person name="Overmann J."/>
            <person name="Amann R."/>
            <person name="Jetten M.S.M."/>
            <person name="Mascher T."/>
            <person name="Medema M.H."/>
            <person name="Devos D.P."/>
            <person name="Kaster A.-K."/>
            <person name="Ovreas L."/>
            <person name="Rohde M."/>
            <person name="Galperin M.Y."/>
            <person name="Jogler C."/>
        </authorList>
    </citation>
    <scope>NUCLEOTIDE SEQUENCE [LARGE SCALE GENOMIC DNA]</scope>
    <source>
        <strain evidence="3 4">Pan44</strain>
    </source>
</reference>
<feature type="compositionally biased region" description="Basic and acidic residues" evidence="1">
    <location>
        <begin position="430"/>
        <end position="442"/>
    </location>
</feature>
<sequence length="488" mass="54519">MLERLSRRDFVTSLSAASVPVVFGGSLHAAQTPSIGFATGCRVGEMTPSSARVWVRLTSAADRAPGNGQFEQASRKKPDTLPAPPDAEVDLLQGACPPANGRVRVRYSSHDAPQTWKSTEWVPVSTESDGIHHFDLQDLTPGREYNYIVEGAAAGDDPPTPVVELRGIFQTAPTTNPETSPVTFCVMTCQGYHDRGHPDGHPVYPAMHDQNPNFAVLTGDLVYYDNDPPTAVTPRLARYHWERMFSLPRLREFNRHFGAYWLKDDHDTLKNDSWPGTKAGQLTFETGQDLFRQQSPWGDGPSYRTFRWGPHLQLWFTDGRDFRSPNNRKDGPEKTIWGAEQKAWFQKTVKESTADWKVLVSPTPLVGPDRPKKNDNHANEGFHYEGDELRAWLKANVPDNFFVICGDRHWQYHSVHPQSGLHEFSAGPASDEHAGGTPGEDKTWHRFHRVKGGFLSVSITPGSKVPPITFRHHDVAGQVVYEFSPPAA</sequence>
<dbReference type="InterPro" id="IPR018946">
    <property type="entry name" value="PhoD-like_MPP"/>
</dbReference>
<dbReference type="Pfam" id="PF09423">
    <property type="entry name" value="PhoD"/>
    <property type="match status" value="1"/>
</dbReference>
<evidence type="ECO:0000313" key="3">
    <source>
        <dbReference type="EMBL" id="QDT53524.1"/>
    </source>
</evidence>
<proteinExistence type="predicted"/>
<protein>
    <submittedName>
        <fullName evidence="3">PhoD-like phosphatase</fullName>
    </submittedName>
</protein>
<dbReference type="InterPro" id="IPR038607">
    <property type="entry name" value="PhoD-like_sf"/>
</dbReference>
<dbReference type="InParanoid" id="A0A517SBP5"/>